<dbReference type="PANTHER" id="PTHR47991">
    <property type="entry name" value="OXOGLUTARATE/IRON-DEPENDENT DIOXYGENASE"/>
    <property type="match status" value="1"/>
</dbReference>
<dbReference type="Gene3D" id="2.60.120.330">
    <property type="entry name" value="B-lactam Antibiotic, Isopenicillin N Synthase, Chain"/>
    <property type="match status" value="1"/>
</dbReference>
<keyword evidence="3 4" id="KW-0408">Iron</keyword>
<dbReference type="InterPro" id="IPR050295">
    <property type="entry name" value="Plant_2OG-oxidoreductases"/>
</dbReference>
<dbReference type="GO" id="GO:0016491">
    <property type="term" value="F:oxidoreductase activity"/>
    <property type="evidence" value="ECO:0007669"/>
    <property type="project" value="UniProtKB-KW"/>
</dbReference>
<evidence type="ECO:0000313" key="7">
    <source>
        <dbReference type="Proteomes" id="UP001153076"/>
    </source>
</evidence>
<dbReference type="InterPro" id="IPR005123">
    <property type="entry name" value="Oxoglu/Fe-dep_dioxygenase_dom"/>
</dbReference>
<dbReference type="Proteomes" id="UP001153076">
    <property type="component" value="Unassembled WGS sequence"/>
</dbReference>
<evidence type="ECO:0000256" key="3">
    <source>
        <dbReference type="ARBA" id="ARBA00023004"/>
    </source>
</evidence>
<dbReference type="InterPro" id="IPR027443">
    <property type="entry name" value="IPNS-like_sf"/>
</dbReference>
<keyword evidence="4" id="KW-0560">Oxidoreductase</keyword>
<name>A0A9Q1KLC8_9CARY</name>
<dbReference type="AlphaFoldDB" id="A0A9Q1KLC8"/>
<reference evidence="6" key="1">
    <citation type="submission" date="2022-04" db="EMBL/GenBank/DDBJ databases">
        <title>Carnegiea gigantea Genome sequencing and assembly v2.</title>
        <authorList>
            <person name="Copetti D."/>
            <person name="Sanderson M.J."/>
            <person name="Burquez A."/>
            <person name="Wojciechowski M.F."/>
        </authorList>
    </citation>
    <scope>NUCLEOTIDE SEQUENCE</scope>
    <source>
        <strain evidence="6">SGP5-SGP5p</strain>
        <tissue evidence="6">Aerial part</tissue>
    </source>
</reference>
<dbReference type="SUPFAM" id="SSF51197">
    <property type="entry name" value="Clavaminate synthase-like"/>
    <property type="match status" value="1"/>
</dbReference>
<dbReference type="Pfam" id="PF14226">
    <property type="entry name" value="DIOX_N"/>
    <property type="match status" value="1"/>
</dbReference>
<feature type="domain" description="Fe2OG dioxygenase" evidence="5">
    <location>
        <begin position="204"/>
        <end position="303"/>
    </location>
</feature>
<dbReference type="OrthoDB" id="288590at2759"/>
<dbReference type="GO" id="GO:0046872">
    <property type="term" value="F:metal ion binding"/>
    <property type="evidence" value="ECO:0007669"/>
    <property type="project" value="UniProtKB-KW"/>
</dbReference>
<gene>
    <name evidence="6" type="ORF">Cgig2_012411</name>
</gene>
<dbReference type="FunFam" id="2.60.120.330:FF:000018">
    <property type="entry name" value="2-oxoglutarate (2OG) and Fe(II)-dependent oxygenase superfamily protein"/>
    <property type="match status" value="1"/>
</dbReference>
<dbReference type="Pfam" id="PF03171">
    <property type="entry name" value="2OG-FeII_Oxy"/>
    <property type="match status" value="1"/>
</dbReference>
<dbReference type="EMBL" id="JAKOGI010000076">
    <property type="protein sequence ID" value="KAJ8445523.1"/>
    <property type="molecule type" value="Genomic_DNA"/>
</dbReference>
<organism evidence="6 7">
    <name type="scientific">Carnegiea gigantea</name>
    <dbReference type="NCBI Taxonomy" id="171969"/>
    <lineage>
        <taxon>Eukaryota</taxon>
        <taxon>Viridiplantae</taxon>
        <taxon>Streptophyta</taxon>
        <taxon>Embryophyta</taxon>
        <taxon>Tracheophyta</taxon>
        <taxon>Spermatophyta</taxon>
        <taxon>Magnoliopsida</taxon>
        <taxon>eudicotyledons</taxon>
        <taxon>Gunneridae</taxon>
        <taxon>Pentapetalae</taxon>
        <taxon>Caryophyllales</taxon>
        <taxon>Cactineae</taxon>
        <taxon>Cactaceae</taxon>
        <taxon>Cactoideae</taxon>
        <taxon>Echinocereeae</taxon>
        <taxon>Carnegiea</taxon>
    </lineage>
</organism>
<dbReference type="PROSITE" id="PS51471">
    <property type="entry name" value="FE2OG_OXY"/>
    <property type="match status" value="1"/>
</dbReference>
<evidence type="ECO:0000256" key="1">
    <source>
        <dbReference type="ARBA" id="ARBA00008056"/>
    </source>
</evidence>
<dbReference type="InterPro" id="IPR044861">
    <property type="entry name" value="IPNS-like_FE2OG_OXY"/>
</dbReference>
<evidence type="ECO:0000313" key="6">
    <source>
        <dbReference type="EMBL" id="KAJ8445523.1"/>
    </source>
</evidence>
<accession>A0A9Q1KLC8</accession>
<keyword evidence="2 4" id="KW-0479">Metal-binding</keyword>
<comment type="similarity">
    <text evidence="1 4">Belongs to the iron/ascorbate-dependent oxidoreductase family.</text>
</comment>
<proteinExistence type="inferred from homology"/>
<protein>
    <recommendedName>
        <fullName evidence="5">Fe2OG dioxygenase domain-containing protein</fullName>
    </recommendedName>
</protein>
<evidence type="ECO:0000256" key="4">
    <source>
        <dbReference type="RuleBase" id="RU003682"/>
    </source>
</evidence>
<keyword evidence="7" id="KW-1185">Reference proteome</keyword>
<comment type="caution">
    <text evidence="6">The sequence shown here is derived from an EMBL/GenBank/DDBJ whole genome shotgun (WGS) entry which is preliminary data.</text>
</comment>
<evidence type="ECO:0000256" key="2">
    <source>
        <dbReference type="ARBA" id="ARBA00022723"/>
    </source>
</evidence>
<evidence type="ECO:0000259" key="5">
    <source>
        <dbReference type="PROSITE" id="PS51471"/>
    </source>
</evidence>
<sequence length="352" mass="40535">MSAEKLLAKRVQDMVLRGEEDQLPSPYICRNKDKYEDDHDDHDDDVHVAPIPIIDLNQAYVDHPEQLQSLKLALCSWGCFQAIGHGISSSILNNVRKVVKEFFEQPMEEKNKYAKKVEEFEGYGGDPPPEEGQPLDWQDRLCLEVYPQHRRNLHFWPQNPPSFREVLEEYMGKIRLMTETVSKAMARCLHLEEECFLNQFGEEALIQARLNYYSPSRRPDLVMGLKPHADNSGYTLILQDEVQGLQILKDGKWLTVPANTQAILVLLGDQMEIMTNGAFRSSVHRVLSNAGKVRTSIAVFYTPEPGKEIGPVDGLINEEMNKPRMYKHVKDYADQYWEYYNKGCRAIHIAQL</sequence>
<dbReference type="InterPro" id="IPR026992">
    <property type="entry name" value="DIOX_N"/>
</dbReference>